<comment type="caution">
    <text evidence="3">The sequence shown here is derived from an EMBL/GenBank/DDBJ whole genome shotgun (WGS) entry which is preliminary data.</text>
</comment>
<dbReference type="EMBL" id="JASNQZ010000015">
    <property type="protein sequence ID" value="KAL0947776.1"/>
    <property type="molecule type" value="Genomic_DNA"/>
</dbReference>
<keyword evidence="4" id="KW-1185">Reference proteome</keyword>
<organism evidence="3 4">
    <name type="scientific">Hohenbuehelia grisea</name>
    <dbReference type="NCBI Taxonomy" id="104357"/>
    <lineage>
        <taxon>Eukaryota</taxon>
        <taxon>Fungi</taxon>
        <taxon>Dikarya</taxon>
        <taxon>Basidiomycota</taxon>
        <taxon>Agaricomycotina</taxon>
        <taxon>Agaricomycetes</taxon>
        <taxon>Agaricomycetidae</taxon>
        <taxon>Agaricales</taxon>
        <taxon>Pleurotineae</taxon>
        <taxon>Pleurotaceae</taxon>
        <taxon>Hohenbuehelia</taxon>
    </lineage>
</organism>
<feature type="compositionally biased region" description="Basic and acidic residues" evidence="1">
    <location>
        <begin position="348"/>
        <end position="360"/>
    </location>
</feature>
<accession>A0ABR3IWR9</accession>
<dbReference type="Gene3D" id="1.10.10.60">
    <property type="entry name" value="Homeodomain-like"/>
    <property type="match status" value="1"/>
</dbReference>
<evidence type="ECO:0000259" key="2">
    <source>
        <dbReference type="Pfam" id="PF08914"/>
    </source>
</evidence>
<proteinExistence type="predicted"/>
<dbReference type="Pfam" id="PF08914">
    <property type="entry name" value="Myb_Rap1"/>
    <property type="match status" value="1"/>
</dbReference>
<feature type="region of interest" description="Disordered" evidence="1">
    <location>
        <begin position="99"/>
        <end position="211"/>
    </location>
</feature>
<dbReference type="SUPFAM" id="SSF46689">
    <property type="entry name" value="Homeodomain-like"/>
    <property type="match status" value="1"/>
</dbReference>
<feature type="compositionally biased region" description="Acidic residues" evidence="1">
    <location>
        <begin position="860"/>
        <end position="872"/>
    </location>
</feature>
<dbReference type="InterPro" id="IPR015010">
    <property type="entry name" value="TERF2IP_Myb"/>
</dbReference>
<evidence type="ECO:0000313" key="3">
    <source>
        <dbReference type="EMBL" id="KAL0947776.1"/>
    </source>
</evidence>
<name>A0ABR3IWR9_9AGAR</name>
<dbReference type="CDD" id="cd11655">
    <property type="entry name" value="rap1_myb-like"/>
    <property type="match status" value="1"/>
</dbReference>
<feature type="compositionally biased region" description="Basic and acidic residues" evidence="1">
    <location>
        <begin position="450"/>
        <end position="460"/>
    </location>
</feature>
<dbReference type="Proteomes" id="UP001556367">
    <property type="component" value="Unassembled WGS sequence"/>
</dbReference>
<feature type="domain" description="TERF2-interacting telomeric protein 1 Myb" evidence="2">
    <location>
        <begin position="8"/>
        <end position="65"/>
    </location>
</feature>
<feature type="compositionally biased region" description="Polar residues" evidence="1">
    <location>
        <begin position="414"/>
        <end position="435"/>
    </location>
</feature>
<evidence type="ECO:0000256" key="1">
    <source>
        <dbReference type="SAM" id="MobiDB-lite"/>
    </source>
</evidence>
<reference evidence="4" key="1">
    <citation type="submission" date="2024-06" db="EMBL/GenBank/DDBJ databases">
        <title>Multi-omics analyses provide insights into the biosynthesis of the anticancer antibiotic pleurotin in Hohenbuehelia grisea.</title>
        <authorList>
            <person name="Weaver J.A."/>
            <person name="Alberti F."/>
        </authorList>
    </citation>
    <scope>NUCLEOTIDE SEQUENCE [LARGE SCALE GENOMIC DNA]</scope>
    <source>
        <strain evidence="4">T-177</strain>
    </source>
</reference>
<feature type="region of interest" description="Disordered" evidence="1">
    <location>
        <begin position="831"/>
        <end position="872"/>
    </location>
</feature>
<feature type="compositionally biased region" description="Basic and acidic residues" evidence="1">
    <location>
        <begin position="153"/>
        <end position="162"/>
    </location>
</feature>
<sequence length="922" mass="101351">MAGGRVPFTHDDEKLLTSYIATYNPGLNNRRGNALYKQLTENRANTWQWAQRHSWQSWRDQYVKNANWYDQQIRKYQKKHDIKVPEPVSGFKYALKRVTSESSDGDSDGERATKSAKKQRSVSPQVKCEEDSISPNMQKNLESDLQPVAGPSKTKDKAHAREAFPSPSPRHLPATSSAPSEAARKALLDFNEDEESEPSRAANRGSVAPNEYSNQIFTQDSSVTRQNASPLFTQVLDEHPGYLHTSGLHATQRRDSPLFTQDLAATQPESTSLRHDSPLFTQDFAATQQSVTSLVTRNTDANRNGTATDNLGAAAIMYPSSGREKESPRPESTLSKLPEGGEVPSLSRPEDLTKLAEKSSHSIAPAPSVPRGPAPPKHVERRFGGNALVPKHNIDHTASSDDDGDEDLRPNWPPSRSQAMRRTAGSQSRGPSGSSDLAGKAVPKAGIELRTAEEHREPVKSKLAAPAPPPQTNAIPTSSRVTLDVLHPVNTTIPSSLQAEQPAALLSTPKPTPVMPKSSIRKPMATIDLRPTAGSAKPRLKPTRLLFDDEAHNPGRTSATKVSPVALARSHSHDVPSSSGFLLDDNPFLVVDDMRGKAKAKSVDPPQEIRRHTLAGQLPAEKPPKVDLRVKALRHAARHSISTPRSSTAPSRSRSSSKHATPALPGTAQKLPLSTPATDESIIAQMGTEAAMARLVEYWGFDEEIVQCMHEMTGSLVGADRGLCFIRMKLESAIREYAELLESNPTPVHINPEPSKRRKELLKTPSRPRKLALQYTPTRRADEERAIPYIPPETSRAGRFIQLVSQGRIDEALEREGRRASRAWTTPLLHRGQVDAGPGSPPMSISAKDGPRPTVQDAEVRDESEDGEDMESQMDVDVVVWGDDEDQLVLNARRPDEDELIALERRVGELFMRENILRLLQA</sequence>
<gene>
    <name evidence="3" type="ORF">HGRIS_013853</name>
</gene>
<feature type="compositionally biased region" description="Basic residues" evidence="1">
    <location>
        <begin position="756"/>
        <end position="767"/>
    </location>
</feature>
<feature type="compositionally biased region" description="Pro residues" evidence="1">
    <location>
        <begin position="367"/>
        <end position="376"/>
    </location>
</feature>
<feature type="region of interest" description="Disordered" evidence="1">
    <location>
        <begin position="748"/>
        <end position="767"/>
    </location>
</feature>
<feature type="compositionally biased region" description="Low complexity" evidence="1">
    <location>
        <begin position="640"/>
        <end position="654"/>
    </location>
</feature>
<feature type="region of interest" description="Disordered" evidence="1">
    <location>
        <begin position="598"/>
        <end position="676"/>
    </location>
</feature>
<protein>
    <recommendedName>
        <fullName evidence="2">TERF2-interacting telomeric protein 1 Myb domain-containing protein</fullName>
    </recommendedName>
</protein>
<evidence type="ECO:0000313" key="4">
    <source>
        <dbReference type="Proteomes" id="UP001556367"/>
    </source>
</evidence>
<dbReference type="InterPro" id="IPR009057">
    <property type="entry name" value="Homeodomain-like_sf"/>
</dbReference>
<feature type="region of interest" description="Disordered" evidence="1">
    <location>
        <begin position="319"/>
        <end position="476"/>
    </location>
</feature>